<evidence type="ECO:0000256" key="3">
    <source>
        <dbReference type="ARBA" id="ARBA00023136"/>
    </source>
</evidence>
<dbReference type="NCBIfam" id="NF033216">
    <property type="entry name" value="lipo_YgdI_YgdR"/>
    <property type="match status" value="1"/>
</dbReference>
<keyword evidence="7" id="KW-1185">Reference proteome</keyword>
<dbReference type="AlphaFoldDB" id="A0A1W6LC92"/>
<dbReference type="STRING" id="946333.A4W93_19280"/>
<dbReference type="EMBL" id="CP015118">
    <property type="protein sequence ID" value="ARN21869.1"/>
    <property type="molecule type" value="Genomic_DNA"/>
</dbReference>
<keyword evidence="5" id="KW-0449">Lipoprotein</keyword>
<evidence type="ECO:0000256" key="2">
    <source>
        <dbReference type="ARBA" id="ARBA00022729"/>
    </source>
</evidence>
<evidence type="ECO:0000256" key="4">
    <source>
        <dbReference type="ARBA" id="ARBA00023139"/>
    </source>
</evidence>
<dbReference type="PROSITE" id="PS51257">
    <property type="entry name" value="PROKAR_LIPOPROTEIN"/>
    <property type="match status" value="1"/>
</dbReference>
<dbReference type="PANTHER" id="PTHR37011:SF1">
    <property type="entry name" value="POT FAMILY PEPTIDE TRANSPORT PROTEIN"/>
    <property type="match status" value="1"/>
</dbReference>
<protein>
    <submittedName>
        <fullName evidence="6">Uncharacterized protein</fullName>
    </submittedName>
</protein>
<evidence type="ECO:0000256" key="5">
    <source>
        <dbReference type="ARBA" id="ARBA00023288"/>
    </source>
</evidence>
<dbReference type="Gene3D" id="2.30.30.100">
    <property type="match status" value="1"/>
</dbReference>
<sequence length="71" mass="7577">MFRASVVLVLAACALAACSTSEYLINTRDGGQVVSTGKPELDPKAGVYTYTDANGRTSTIREGEVVHVMKR</sequence>
<dbReference type="InterPro" id="IPR010305">
    <property type="entry name" value="YgdI/YgdR-like"/>
</dbReference>
<keyword evidence="2" id="KW-0732">Signal</keyword>
<dbReference type="Proteomes" id="UP000193427">
    <property type="component" value="Chromosome"/>
</dbReference>
<proteinExistence type="predicted"/>
<evidence type="ECO:0000313" key="7">
    <source>
        <dbReference type="Proteomes" id="UP000193427"/>
    </source>
</evidence>
<keyword evidence="3" id="KW-0472">Membrane</keyword>
<evidence type="ECO:0000313" key="6">
    <source>
        <dbReference type="EMBL" id="ARN21869.1"/>
    </source>
</evidence>
<organism evidence="6 7">
    <name type="scientific">Piscinibacter gummiphilus</name>
    <dbReference type="NCBI Taxonomy" id="946333"/>
    <lineage>
        <taxon>Bacteria</taxon>
        <taxon>Pseudomonadati</taxon>
        <taxon>Pseudomonadota</taxon>
        <taxon>Betaproteobacteria</taxon>
        <taxon>Burkholderiales</taxon>
        <taxon>Sphaerotilaceae</taxon>
        <taxon>Piscinibacter</taxon>
    </lineage>
</organism>
<dbReference type="InterPro" id="IPR047807">
    <property type="entry name" value="YgdI/YgdR-like_SH3-like"/>
</dbReference>
<dbReference type="InterPro" id="IPR010920">
    <property type="entry name" value="LSM_dom_sf"/>
</dbReference>
<dbReference type="KEGG" id="rgu:A4W93_19280"/>
<gene>
    <name evidence="6" type="ORF">A4W93_19280</name>
</gene>
<evidence type="ECO:0000256" key="1">
    <source>
        <dbReference type="ARBA" id="ARBA00022475"/>
    </source>
</evidence>
<accession>A0A1W6LC92</accession>
<dbReference type="SUPFAM" id="SSF50182">
    <property type="entry name" value="Sm-like ribonucleoproteins"/>
    <property type="match status" value="1"/>
</dbReference>
<dbReference type="RefSeq" id="WP_085752164.1">
    <property type="nucleotide sequence ID" value="NZ_BSPR01000006.1"/>
</dbReference>
<keyword evidence="1" id="KW-1003">Cell membrane</keyword>
<reference evidence="6 7" key="1">
    <citation type="submission" date="2016-04" db="EMBL/GenBank/DDBJ databases">
        <title>Complete genome sequence of natural rubber-degrading, novel Gram-negative bacterium, Rhizobacter gummiphilus strain NS21.</title>
        <authorList>
            <person name="Tabata M."/>
            <person name="Kasai D."/>
            <person name="Fukuda M."/>
        </authorList>
    </citation>
    <scope>NUCLEOTIDE SEQUENCE [LARGE SCALE GENOMIC DNA]</scope>
    <source>
        <strain evidence="6 7">NS21</strain>
    </source>
</reference>
<keyword evidence="4" id="KW-0564">Palmitate</keyword>
<dbReference type="PANTHER" id="PTHR37011">
    <property type="entry name" value="POT FAMILY PEPTIDE TRANSPORT PROTEIN-RELATED"/>
    <property type="match status" value="1"/>
</dbReference>
<dbReference type="Pfam" id="PF06004">
    <property type="entry name" value="DUF903"/>
    <property type="match status" value="1"/>
</dbReference>
<name>A0A1W6LC92_9BURK</name>